<sequence length="167" mass="18443">MIFGHNYFDVLTSRFGGASNIWNRQGLSNVNSMSKTSGVRGSSRTTGVGNSYYGLSANTIKAMNNAFNTTVNKSYMADTSVADGAVKVENAGRKLSYEELYQDKNTEELLKTVKNFVEGYNEIIPLIQEYMEQMVDMEVTAFSAAMADIVHFFHQCSQAGSNEVVNI</sequence>
<dbReference type="STRING" id="1121131.SAMN02745229_01400"/>
<name>A0A1M5XYC2_BUTFI</name>
<gene>
    <name evidence="1" type="ORF">SAMN02745229_01400</name>
</gene>
<dbReference type="EMBL" id="FQXK01000010">
    <property type="protein sequence ID" value="SHI04732.1"/>
    <property type="molecule type" value="Genomic_DNA"/>
</dbReference>
<dbReference type="Proteomes" id="UP000184278">
    <property type="component" value="Unassembled WGS sequence"/>
</dbReference>
<evidence type="ECO:0008006" key="3">
    <source>
        <dbReference type="Google" id="ProtNLM"/>
    </source>
</evidence>
<dbReference type="AlphaFoldDB" id="A0A1M5XYC2"/>
<dbReference type="RefSeq" id="WP_073386612.1">
    <property type="nucleotide sequence ID" value="NZ_FQXK01000010.1"/>
</dbReference>
<dbReference type="OrthoDB" id="2001459at2"/>
<keyword evidence="2" id="KW-1185">Reference proteome</keyword>
<accession>A0A1M5XYC2</accession>
<proteinExistence type="predicted"/>
<evidence type="ECO:0000313" key="1">
    <source>
        <dbReference type="EMBL" id="SHI04732.1"/>
    </source>
</evidence>
<dbReference type="GeneID" id="89511483"/>
<evidence type="ECO:0000313" key="2">
    <source>
        <dbReference type="Proteomes" id="UP000184278"/>
    </source>
</evidence>
<organism evidence="1 2">
    <name type="scientific">Butyrivibrio fibrisolvens DSM 3071</name>
    <dbReference type="NCBI Taxonomy" id="1121131"/>
    <lineage>
        <taxon>Bacteria</taxon>
        <taxon>Bacillati</taxon>
        <taxon>Bacillota</taxon>
        <taxon>Clostridia</taxon>
        <taxon>Lachnospirales</taxon>
        <taxon>Lachnospiraceae</taxon>
        <taxon>Butyrivibrio</taxon>
    </lineage>
</organism>
<reference evidence="2" key="1">
    <citation type="submission" date="2016-11" db="EMBL/GenBank/DDBJ databases">
        <authorList>
            <person name="Varghese N."/>
            <person name="Submissions S."/>
        </authorList>
    </citation>
    <scope>NUCLEOTIDE SEQUENCE [LARGE SCALE GENOMIC DNA]</scope>
    <source>
        <strain evidence="2">DSM 3071</strain>
    </source>
</reference>
<protein>
    <recommendedName>
        <fullName evidence="3">Flagellar hook-associated protein 2 C-terminus</fullName>
    </recommendedName>
</protein>